<feature type="domain" description="TRAP C4-dicarboxylate transport system permease DctM subunit" evidence="3">
    <location>
        <begin position="285"/>
        <end position="715"/>
    </location>
</feature>
<feature type="transmembrane region" description="Helical" evidence="2">
    <location>
        <begin position="297"/>
        <end position="314"/>
    </location>
</feature>
<evidence type="ECO:0000259" key="3">
    <source>
        <dbReference type="Pfam" id="PF06808"/>
    </source>
</evidence>
<accession>A0A1C4WMB9</accession>
<feature type="compositionally biased region" description="Polar residues" evidence="1">
    <location>
        <begin position="72"/>
        <end position="108"/>
    </location>
</feature>
<feature type="transmembrane region" description="Helical" evidence="2">
    <location>
        <begin position="235"/>
        <end position="253"/>
    </location>
</feature>
<protein>
    <submittedName>
        <fullName evidence="4">TRAP transporter, 4TM/12TM fusion protein</fullName>
    </submittedName>
</protein>
<dbReference type="InterPro" id="IPR010656">
    <property type="entry name" value="DctM"/>
</dbReference>
<evidence type="ECO:0000313" key="5">
    <source>
        <dbReference type="Proteomes" id="UP000198224"/>
    </source>
</evidence>
<gene>
    <name evidence="4" type="ORF">GA0070612_2603</name>
</gene>
<feature type="transmembrane region" description="Helical" evidence="2">
    <location>
        <begin position="511"/>
        <end position="531"/>
    </location>
</feature>
<feature type="transmembrane region" description="Helical" evidence="2">
    <location>
        <begin position="353"/>
        <end position="377"/>
    </location>
</feature>
<dbReference type="InterPro" id="IPR011853">
    <property type="entry name" value="TRAP_DctM-Dct_fused"/>
</dbReference>
<reference evidence="5" key="1">
    <citation type="submission" date="2016-06" db="EMBL/GenBank/DDBJ databases">
        <authorList>
            <person name="Varghese N."/>
            <person name="Submissions Spin"/>
        </authorList>
    </citation>
    <scope>NUCLEOTIDE SEQUENCE [LARGE SCALE GENOMIC DNA]</scope>
    <source>
        <strain evidence="5">DSM 45160</strain>
    </source>
</reference>
<keyword evidence="5" id="KW-1185">Reference proteome</keyword>
<feature type="transmembrane region" description="Helical" evidence="2">
    <location>
        <begin position="777"/>
        <end position="802"/>
    </location>
</feature>
<organism evidence="4 5">
    <name type="scientific">Micromonospora chokoriensis</name>
    <dbReference type="NCBI Taxonomy" id="356851"/>
    <lineage>
        <taxon>Bacteria</taxon>
        <taxon>Bacillati</taxon>
        <taxon>Actinomycetota</taxon>
        <taxon>Actinomycetes</taxon>
        <taxon>Micromonosporales</taxon>
        <taxon>Micromonosporaceae</taxon>
        <taxon>Micromonospora</taxon>
    </lineage>
</organism>
<dbReference type="NCBIfam" id="TIGR02123">
    <property type="entry name" value="TRAP_fused"/>
    <property type="match status" value="1"/>
</dbReference>
<feature type="transmembrane region" description="Helical" evidence="2">
    <location>
        <begin position="273"/>
        <end position="290"/>
    </location>
</feature>
<feature type="compositionally biased region" description="Low complexity" evidence="1">
    <location>
        <begin position="16"/>
        <end position="30"/>
    </location>
</feature>
<dbReference type="EMBL" id="LT607409">
    <property type="protein sequence ID" value="SCE97041.1"/>
    <property type="molecule type" value="Genomic_DNA"/>
</dbReference>
<feature type="transmembrane region" description="Helical" evidence="2">
    <location>
        <begin position="470"/>
        <end position="491"/>
    </location>
</feature>
<feature type="transmembrane region" description="Helical" evidence="2">
    <location>
        <begin position="436"/>
        <end position="458"/>
    </location>
</feature>
<dbReference type="RefSeq" id="WP_088988117.1">
    <property type="nucleotide sequence ID" value="NZ_LT607409.1"/>
</dbReference>
<keyword evidence="2" id="KW-0812">Transmembrane</keyword>
<evidence type="ECO:0000313" key="4">
    <source>
        <dbReference type="EMBL" id="SCE97041.1"/>
    </source>
</evidence>
<evidence type="ECO:0000256" key="2">
    <source>
        <dbReference type="SAM" id="Phobius"/>
    </source>
</evidence>
<dbReference type="PANTHER" id="PTHR43849">
    <property type="entry name" value="BLL3936 PROTEIN"/>
    <property type="match status" value="1"/>
</dbReference>
<feature type="transmembrane region" description="Helical" evidence="2">
    <location>
        <begin position="574"/>
        <end position="596"/>
    </location>
</feature>
<feature type="transmembrane region" description="Helical" evidence="2">
    <location>
        <begin position="707"/>
        <end position="729"/>
    </location>
</feature>
<feature type="transmembrane region" description="Helical" evidence="2">
    <location>
        <begin position="736"/>
        <end position="757"/>
    </location>
</feature>
<keyword evidence="2" id="KW-0472">Membrane</keyword>
<feature type="transmembrane region" description="Helical" evidence="2">
    <location>
        <begin position="147"/>
        <end position="169"/>
    </location>
</feature>
<dbReference type="Proteomes" id="UP000198224">
    <property type="component" value="Chromosome I"/>
</dbReference>
<name>A0A1C4WMB9_9ACTN</name>
<feature type="region of interest" description="Disordered" evidence="1">
    <location>
        <begin position="1"/>
        <end position="128"/>
    </location>
</feature>
<keyword evidence="2" id="KW-1133">Transmembrane helix</keyword>
<sequence>MSPISTPDGSSPPARPANSPAGEPTASTERAAPRPRPTPEPDGDHPTQPATRETEPDRNGNDTSKPDPAGNDATTPDQNGHNTAGPDQNGNNTATPDQNGTDATTSHPGSLHLSAPDRPGSADVGSAAERATRDLAAQFEDEKPGRVLTGPVGLILTGVSLAVGALALWQVFRPLSQGSKFYLIIFLAGVLPLVFLAYPADLRLPARLRARRRRVASDSDSTNRDSDSTRARPTATDWVLVALAAAACLYPVLPVPIGTGGGGYNAFLDRQGLLAPVDLVLGTVLLLLLLEACRRTTGWILPAVCLLFLGYGYYGGLLPQSWPVAHSGLDFGQLVDAFYNSDSGFYGTPLDVAASYIVLFTIYGAVLELSGAGRFFVELSAAAFRRSRTAAGRTAVASGFLLGTVSGSGAATTVSIGAVTWPLLRRAGYPPERAGGMLAAAGVGAILSPPTLGAAAFIIAEYLGVSYLQVLGWATVPTVLYYLGILLSVEIDARRSGVRPVVVDVGSPWRLLARFGYHFASLIAIIVLLAVGMSATRAVVFATILAVALSFLAPKNRLTPARLVTALVTGVRGVLAVTAVCAAAGIITATTTKTGLGPQAAALLIGWAQAATSDPTLVLVLTALLAAVALSLLGLAVPVTASFVIGWVIVGPALLDLGVTAPAAAMFVFYFAVLSEVSPPTALAAVAAAAVTGGRLVPTMWQTLRYALPAYLTPIAFVITPAGLGLLGIGGVGRVAFAAVVTALSVAVLAVAAGGWLPGVGPAGVPERVLGAFAGVTLLWLEPVPVAVGTALAAVAAVGVLVRRGSAGRPSSDPVEEKL</sequence>
<feature type="transmembrane region" description="Helical" evidence="2">
    <location>
        <begin position="617"/>
        <end position="637"/>
    </location>
</feature>
<dbReference type="Pfam" id="PF06808">
    <property type="entry name" value="DctM"/>
    <property type="match status" value="1"/>
</dbReference>
<feature type="transmembrane region" description="Helical" evidence="2">
    <location>
        <begin position="643"/>
        <end position="670"/>
    </location>
</feature>
<dbReference type="AlphaFoldDB" id="A0A1C4WMB9"/>
<feature type="transmembrane region" description="Helical" evidence="2">
    <location>
        <begin position="538"/>
        <end position="554"/>
    </location>
</feature>
<feature type="transmembrane region" description="Helical" evidence="2">
    <location>
        <begin position="181"/>
        <end position="204"/>
    </location>
</feature>
<feature type="transmembrane region" description="Helical" evidence="2">
    <location>
        <begin position="398"/>
        <end position="424"/>
    </location>
</feature>
<proteinExistence type="predicted"/>
<dbReference type="PANTHER" id="PTHR43849:SF2">
    <property type="entry name" value="BLL3936 PROTEIN"/>
    <property type="match status" value="1"/>
</dbReference>
<evidence type="ECO:0000256" key="1">
    <source>
        <dbReference type="SAM" id="MobiDB-lite"/>
    </source>
</evidence>